<feature type="compositionally biased region" description="Basic and acidic residues" evidence="2">
    <location>
        <begin position="412"/>
        <end position="422"/>
    </location>
</feature>
<feature type="compositionally biased region" description="Polar residues" evidence="2">
    <location>
        <begin position="10"/>
        <end position="22"/>
    </location>
</feature>
<feature type="compositionally biased region" description="Low complexity" evidence="2">
    <location>
        <begin position="352"/>
        <end position="373"/>
    </location>
</feature>
<feature type="compositionally biased region" description="Polar residues" evidence="2">
    <location>
        <begin position="521"/>
        <end position="547"/>
    </location>
</feature>
<feature type="region of interest" description="Disordered" evidence="2">
    <location>
        <begin position="521"/>
        <end position="559"/>
    </location>
</feature>
<dbReference type="PROSITE" id="PS00028">
    <property type="entry name" value="ZINC_FINGER_C2H2_1"/>
    <property type="match status" value="1"/>
</dbReference>
<feature type="domain" description="C2H2-type" evidence="3">
    <location>
        <begin position="623"/>
        <end position="659"/>
    </location>
</feature>
<keyword evidence="5" id="KW-1185">Reference proteome</keyword>
<keyword evidence="1" id="KW-0863">Zinc-finger</keyword>
<feature type="region of interest" description="Disordered" evidence="2">
    <location>
        <begin position="204"/>
        <end position="249"/>
    </location>
</feature>
<feature type="compositionally biased region" description="Low complexity" evidence="2">
    <location>
        <begin position="386"/>
        <end position="400"/>
    </location>
</feature>
<feature type="region of interest" description="Disordered" evidence="2">
    <location>
        <begin position="1"/>
        <end position="22"/>
    </location>
</feature>
<keyword evidence="1" id="KW-0862">Zinc</keyword>
<evidence type="ECO:0000256" key="1">
    <source>
        <dbReference type="PROSITE-ProRule" id="PRU00042"/>
    </source>
</evidence>
<sequence>MMLAHPRYTPSRTPHLHNTNQQTSYNFDDSAHYTNNFGGLPARGNYNYNKLNKVASLTSESLEAAANNTNNLNQVPDLMPSEPAWMLQAQQTPRAARRLGHQRESSLSSLGSNGPASPFNATLSNPQIAVADSTSDGFHDLDSNYAYQMGGKAMNLNDSYYNALQQSFGNHNATLVSDGLPNLSQPQPQQARNRLLPAADLSSIGSNTRSTAQSVASSGSTVGGDSPATPLYHEPEDQNTRRRTNGETTSELPLTLQYFLDDLDLSFDLNLSQNPTFFGNDEDNIYLQDFSDILANPSAPKLDRTMTDIYSDELYSPSFTITSASPANQSQLAMSPSNDLFAQRLQAANSQHLSATQSPTSSSSHSPFRHGSPLAPVFNDFAQTPKQQQQQQQQKQQQQQVEQMRLNSAQQVREKRKQEQDAKALQQHMARNALSQHQGTPSTISPKDAMLEFNETDDSNFPLFPPQETNHFQLDQLTKPVQQQQSHAFSTAPETPLQSAFNFSMPTSIQVPQQYPFISRPNQQQATPSVSTFSRMSSADSNGSDMTDMSMPQRPAKTTADGGTYTCTYHGCTLRFETPALLQKHKREGHRQANTLHTARAVSATVSSPGMADTLLGSQAGPHRCDRINPSTGKPCATVFSRPYDLTRHEDTIHNARKQKVRCNLCTEEKTFSRADALTRHYRVCHPDVEFPGKHRRRGGSAL</sequence>
<evidence type="ECO:0000259" key="3">
    <source>
        <dbReference type="PROSITE" id="PS50157"/>
    </source>
</evidence>
<feature type="compositionally biased region" description="Polar residues" evidence="2">
    <location>
        <begin position="401"/>
        <end position="411"/>
    </location>
</feature>
<dbReference type="InterPro" id="IPR013087">
    <property type="entry name" value="Znf_C2H2_type"/>
</dbReference>
<dbReference type="Gene3D" id="3.30.160.60">
    <property type="entry name" value="Classic Zinc Finger"/>
    <property type="match status" value="1"/>
</dbReference>
<feature type="region of interest" description="Disordered" evidence="2">
    <location>
        <begin position="92"/>
        <end position="123"/>
    </location>
</feature>
<keyword evidence="1" id="KW-0479">Metal-binding</keyword>
<feature type="domain" description="C2H2-type" evidence="3">
    <location>
        <begin position="565"/>
        <end position="595"/>
    </location>
</feature>
<gene>
    <name evidence="4" type="ORF">PG999_001657</name>
</gene>
<dbReference type="GO" id="GO:0008270">
    <property type="term" value="F:zinc ion binding"/>
    <property type="evidence" value="ECO:0007669"/>
    <property type="project" value="UniProtKB-KW"/>
</dbReference>
<proteinExistence type="predicted"/>
<protein>
    <recommendedName>
        <fullName evidence="3">C2H2-type domain-containing protein</fullName>
    </recommendedName>
</protein>
<dbReference type="GO" id="GO:0005634">
    <property type="term" value="C:nucleus"/>
    <property type="evidence" value="ECO:0007669"/>
    <property type="project" value="TreeGrafter"/>
</dbReference>
<dbReference type="AlphaFoldDB" id="A0AAW0R5X3"/>
<comment type="caution">
    <text evidence="4">The sequence shown here is derived from an EMBL/GenBank/DDBJ whole genome shotgun (WGS) entry which is preliminary data.</text>
</comment>
<dbReference type="EMBL" id="JAQQWP010000002">
    <property type="protein sequence ID" value="KAK8129277.1"/>
    <property type="molecule type" value="Genomic_DNA"/>
</dbReference>
<dbReference type="PANTHER" id="PTHR46179">
    <property type="entry name" value="ZINC FINGER PROTEIN"/>
    <property type="match status" value="1"/>
</dbReference>
<feature type="compositionally biased region" description="Polar residues" evidence="2">
    <location>
        <begin position="204"/>
        <end position="220"/>
    </location>
</feature>
<dbReference type="Proteomes" id="UP001392437">
    <property type="component" value="Unassembled WGS sequence"/>
</dbReference>
<dbReference type="PANTHER" id="PTHR46179:SF19">
    <property type="entry name" value="C2H2 FINGER DOMAIN TRANSCRIPTION FACTOR (EUROFUNG)-RELATED"/>
    <property type="match status" value="1"/>
</dbReference>
<evidence type="ECO:0000313" key="4">
    <source>
        <dbReference type="EMBL" id="KAK8129277.1"/>
    </source>
</evidence>
<dbReference type="SMART" id="SM00355">
    <property type="entry name" value="ZnF_C2H2"/>
    <property type="match status" value="3"/>
</dbReference>
<feature type="compositionally biased region" description="Polar residues" evidence="2">
    <location>
        <begin position="105"/>
        <end position="123"/>
    </location>
</feature>
<dbReference type="InterPro" id="IPR051061">
    <property type="entry name" value="Zinc_finger_trans_reg"/>
</dbReference>
<evidence type="ECO:0000313" key="5">
    <source>
        <dbReference type="Proteomes" id="UP001392437"/>
    </source>
</evidence>
<dbReference type="PROSITE" id="PS50157">
    <property type="entry name" value="ZINC_FINGER_C2H2_2"/>
    <property type="match status" value="2"/>
</dbReference>
<accession>A0AAW0R5X3</accession>
<organism evidence="4 5">
    <name type="scientific">Apiospora kogelbergensis</name>
    <dbReference type="NCBI Taxonomy" id="1337665"/>
    <lineage>
        <taxon>Eukaryota</taxon>
        <taxon>Fungi</taxon>
        <taxon>Dikarya</taxon>
        <taxon>Ascomycota</taxon>
        <taxon>Pezizomycotina</taxon>
        <taxon>Sordariomycetes</taxon>
        <taxon>Xylariomycetidae</taxon>
        <taxon>Amphisphaeriales</taxon>
        <taxon>Apiosporaceae</taxon>
        <taxon>Apiospora</taxon>
    </lineage>
</organism>
<name>A0AAW0R5X3_9PEZI</name>
<evidence type="ECO:0000256" key="2">
    <source>
        <dbReference type="SAM" id="MobiDB-lite"/>
    </source>
</evidence>
<dbReference type="GO" id="GO:0006357">
    <property type="term" value="P:regulation of transcription by RNA polymerase II"/>
    <property type="evidence" value="ECO:0007669"/>
    <property type="project" value="TreeGrafter"/>
</dbReference>
<feature type="region of interest" description="Disordered" evidence="2">
    <location>
        <begin position="348"/>
        <end position="425"/>
    </location>
</feature>
<reference evidence="4 5" key="1">
    <citation type="submission" date="2023-01" db="EMBL/GenBank/DDBJ databases">
        <title>Analysis of 21 Apiospora genomes using comparative genomics revels a genus with tremendous synthesis potential of carbohydrate active enzymes and secondary metabolites.</title>
        <authorList>
            <person name="Sorensen T."/>
        </authorList>
    </citation>
    <scope>NUCLEOTIDE SEQUENCE [LARGE SCALE GENOMIC DNA]</scope>
    <source>
        <strain evidence="4 5">CBS 117206</strain>
    </source>
</reference>